<dbReference type="Gene3D" id="3.30.1490.20">
    <property type="entry name" value="ATP-grasp fold, A domain"/>
    <property type="match status" value="1"/>
</dbReference>
<evidence type="ECO:0000256" key="4">
    <source>
        <dbReference type="PROSITE-ProRule" id="PRU00409"/>
    </source>
</evidence>
<evidence type="ECO:0000313" key="7">
    <source>
        <dbReference type="Proteomes" id="UP000183997"/>
    </source>
</evidence>
<evidence type="ECO:0000259" key="5">
    <source>
        <dbReference type="PROSITE" id="PS50975"/>
    </source>
</evidence>
<dbReference type="Gene3D" id="3.30.470.20">
    <property type="entry name" value="ATP-grasp fold, B domain"/>
    <property type="match status" value="1"/>
</dbReference>
<keyword evidence="3 4" id="KW-0067">ATP-binding</keyword>
<reference evidence="7" key="1">
    <citation type="submission" date="2016-11" db="EMBL/GenBank/DDBJ databases">
        <authorList>
            <person name="Varghese N."/>
            <person name="Submissions S."/>
        </authorList>
    </citation>
    <scope>NUCLEOTIDE SEQUENCE [LARGE SCALE GENOMIC DNA]</scope>
    <source>
        <strain evidence="7">DSM 10349</strain>
    </source>
</reference>
<dbReference type="Pfam" id="PF15632">
    <property type="entry name" value="ATPgrasp_Ter"/>
    <property type="match status" value="1"/>
</dbReference>
<evidence type="ECO:0000256" key="3">
    <source>
        <dbReference type="ARBA" id="ARBA00022840"/>
    </source>
</evidence>
<dbReference type="Proteomes" id="UP000183997">
    <property type="component" value="Unassembled WGS sequence"/>
</dbReference>
<dbReference type="InterPro" id="IPR052032">
    <property type="entry name" value="ATP-dep_AA_Ligase"/>
</dbReference>
<sequence>MKEVAVLIASMRSSTNLGIAELLKKNPEGRSIKVYHAGAINEDHMPEEFFNEGYTVSPSPDKPEYLEFITGLCQEHNIDVVIPRDSRILNREQVAILEQEGYRVIRPRNEISDRVSDKLRLAQSAQEIGINAPTSLVVNNIAEFMDAVKKLREAGEEICFKPRRGLGGRGFRILREFDELDNLLYGYQGPAINMATAVRILSQKKFFDDLLVMSFLDGVEYSVDCLCWEGEALAVVPRRKVEYAQLGSYSVQLLENKKEIIELSKKLIRYFKLDYICNIQFRYCKEEPYLIEINRRMSGGITIASMSGVNFPYLALKLALGEPVRDIKPVLERMVVKQPKEMLLELQ</sequence>
<evidence type="ECO:0000256" key="1">
    <source>
        <dbReference type="ARBA" id="ARBA00022598"/>
    </source>
</evidence>
<dbReference type="PROSITE" id="PS50975">
    <property type="entry name" value="ATP_GRASP"/>
    <property type="match status" value="1"/>
</dbReference>
<name>A0A1M6NBK2_9FIRM</name>
<feature type="domain" description="ATP-grasp" evidence="5">
    <location>
        <begin position="122"/>
        <end position="320"/>
    </location>
</feature>
<evidence type="ECO:0000313" key="6">
    <source>
        <dbReference type="EMBL" id="SHJ93037.1"/>
    </source>
</evidence>
<gene>
    <name evidence="6" type="ORF">SAMN02745123_00031</name>
</gene>
<proteinExistence type="predicted"/>
<dbReference type="STRING" id="1121421.SAMN02745123_00031"/>
<organism evidence="6 7">
    <name type="scientific">Desulforamulus aeronauticus DSM 10349</name>
    <dbReference type="NCBI Taxonomy" id="1121421"/>
    <lineage>
        <taxon>Bacteria</taxon>
        <taxon>Bacillati</taxon>
        <taxon>Bacillota</taxon>
        <taxon>Clostridia</taxon>
        <taxon>Eubacteriales</taxon>
        <taxon>Peptococcaceae</taxon>
        <taxon>Desulforamulus</taxon>
    </lineage>
</organism>
<dbReference type="SUPFAM" id="SSF56059">
    <property type="entry name" value="Glutathione synthetase ATP-binding domain-like"/>
    <property type="match status" value="1"/>
</dbReference>
<dbReference type="AlphaFoldDB" id="A0A1M6NBK2"/>
<protein>
    <submittedName>
        <fullName evidence="6">ATP-grasp domain-containing protein</fullName>
    </submittedName>
</protein>
<dbReference type="OrthoDB" id="9803907at2"/>
<dbReference type="Gene3D" id="3.40.50.20">
    <property type="match status" value="1"/>
</dbReference>
<dbReference type="PANTHER" id="PTHR43585">
    <property type="entry name" value="FUMIPYRROLE BIOSYNTHESIS PROTEIN C"/>
    <property type="match status" value="1"/>
</dbReference>
<keyword evidence="1" id="KW-0436">Ligase</keyword>
<dbReference type="InterPro" id="IPR013815">
    <property type="entry name" value="ATP_grasp_subdomain_1"/>
</dbReference>
<evidence type="ECO:0000256" key="2">
    <source>
        <dbReference type="ARBA" id="ARBA00022741"/>
    </source>
</evidence>
<dbReference type="InterPro" id="IPR011761">
    <property type="entry name" value="ATP-grasp"/>
</dbReference>
<keyword evidence="7" id="KW-1185">Reference proteome</keyword>
<dbReference type="GO" id="GO:0005524">
    <property type="term" value="F:ATP binding"/>
    <property type="evidence" value="ECO:0007669"/>
    <property type="project" value="UniProtKB-UniRule"/>
</dbReference>
<dbReference type="PANTHER" id="PTHR43585:SF2">
    <property type="entry name" value="ATP-GRASP ENZYME FSQD"/>
    <property type="match status" value="1"/>
</dbReference>
<keyword evidence="2 4" id="KW-0547">Nucleotide-binding</keyword>
<dbReference type="GO" id="GO:0046872">
    <property type="term" value="F:metal ion binding"/>
    <property type="evidence" value="ECO:0007669"/>
    <property type="project" value="InterPro"/>
</dbReference>
<dbReference type="RefSeq" id="WP_072910258.1">
    <property type="nucleotide sequence ID" value="NZ_FRAR01000004.1"/>
</dbReference>
<dbReference type="GO" id="GO:0016874">
    <property type="term" value="F:ligase activity"/>
    <property type="evidence" value="ECO:0007669"/>
    <property type="project" value="UniProtKB-KW"/>
</dbReference>
<accession>A0A1M6NBK2</accession>
<dbReference type="EMBL" id="FRAR01000004">
    <property type="protein sequence ID" value="SHJ93037.1"/>
    <property type="molecule type" value="Genomic_DNA"/>
</dbReference>